<keyword evidence="3" id="KW-1185">Reference proteome</keyword>
<protein>
    <submittedName>
        <fullName evidence="2">Uncharacterized protein</fullName>
    </submittedName>
</protein>
<dbReference type="AlphaFoldDB" id="A0A820YN57"/>
<gene>
    <name evidence="2" type="ORF">OVN521_LOCUS43101</name>
</gene>
<sequence>MENKESGNQTNRKLQTNSEQVLPTQAVLGEQQSRTPIDLSSNPPTQAHSILLIEQRLTQLETYLKVSIKNEMKPDDSIHKVCLIGTAAPTQPMIDPSNRQRSQSMKKSNQTTAASQPRNTEKTTLKNRKNTSLTPSVESGLHDNSVSSAPEGFKD</sequence>
<reference evidence="2" key="1">
    <citation type="submission" date="2021-02" db="EMBL/GenBank/DDBJ databases">
        <authorList>
            <person name="Nowell W R."/>
        </authorList>
    </citation>
    <scope>NUCLEOTIDE SEQUENCE</scope>
</reference>
<feature type="region of interest" description="Disordered" evidence="1">
    <location>
        <begin position="1"/>
        <end position="44"/>
    </location>
</feature>
<organism evidence="2 3">
    <name type="scientific">Rotaria magnacalcarata</name>
    <dbReference type="NCBI Taxonomy" id="392030"/>
    <lineage>
        <taxon>Eukaryota</taxon>
        <taxon>Metazoa</taxon>
        <taxon>Spiralia</taxon>
        <taxon>Gnathifera</taxon>
        <taxon>Rotifera</taxon>
        <taxon>Eurotatoria</taxon>
        <taxon>Bdelloidea</taxon>
        <taxon>Philodinida</taxon>
        <taxon>Philodinidae</taxon>
        <taxon>Rotaria</taxon>
    </lineage>
</organism>
<name>A0A820YN57_9BILA</name>
<dbReference type="EMBL" id="CAJOBG010060734">
    <property type="protein sequence ID" value="CAF4548473.1"/>
    <property type="molecule type" value="Genomic_DNA"/>
</dbReference>
<dbReference type="Proteomes" id="UP000663866">
    <property type="component" value="Unassembled WGS sequence"/>
</dbReference>
<accession>A0A820YN57</accession>
<evidence type="ECO:0000313" key="2">
    <source>
        <dbReference type="EMBL" id="CAF4548473.1"/>
    </source>
</evidence>
<evidence type="ECO:0000256" key="1">
    <source>
        <dbReference type="SAM" id="MobiDB-lite"/>
    </source>
</evidence>
<feature type="compositionally biased region" description="Polar residues" evidence="1">
    <location>
        <begin position="130"/>
        <end position="148"/>
    </location>
</feature>
<feature type="compositionally biased region" description="Polar residues" evidence="1">
    <location>
        <begin position="97"/>
        <end position="118"/>
    </location>
</feature>
<feature type="compositionally biased region" description="Polar residues" evidence="1">
    <location>
        <begin position="1"/>
        <end position="23"/>
    </location>
</feature>
<feature type="non-terminal residue" evidence="2">
    <location>
        <position position="155"/>
    </location>
</feature>
<evidence type="ECO:0000313" key="3">
    <source>
        <dbReference type="Proteomes" id="UP000663866"/>
    </source>
</evidence>
<comment type="caution">
    <text evidence="2">The sequence shown here is derived from an EMBL/GenBank/DDBJ whole genome shotgun (WGS) entry which is preliminary data.</text>
</comment>
<feature type="region of interest" description="Disordered" evidence="1">
    <location>
        <begin position="87"/>
        <end position="155"/>
    </location>
</feature>
<proteinExistence type="predicted"/>
<feature type="compositionally biased region" description="Polar residues" evidence="1">
    <location>
        <begin position="30"/>
        <end position="44"/>
    </location>
</feature>